<name>A0A1L6ZIZ5_BACIA</name>
<dbReference type="EMBL" id="CP015607">
    <property type="protein sequence ID" value="APT46480.1"/>
    <property type="molecule type" value="Genomic_DNA"/>
</dbReference>
<organism evidence="2 3">
    <name type="scientific">Bacillus safensis</name>
    <dbReference type="NCBI Taxonomy" id="561879"/>
    <lineage>
        <taxon>Bacteria</taxon>
        <taxon>Bacillati</taxon>
        <taxon>Bacillota</taxon>
        <taxon>Bacilli</taxon>
        <taxon>Bacillales</taxon>
        <taxon>Bacillaceae</taxon>
        <taxon>Bacillus</taxon>
    </lineage>
</organism>
<accession>A0A1L6ZIZ5</accession>
<keyword evidence="1" id="KW-0812">Transmembrane</keyword>
<evidence type="ECO:0000313" key="2">
    <source>
        <dbReference type="EMBL" id="APT46480.1"/>
    </source>
</evidence>
<evidence type="ECO:0000256" key="1">
    <source>
        <dbReference type="SAM" id="Phobius"/>
    </source>
</evidence>
<protein>
    <submittedName>
        <fullName evidence="2">Uncharacterized protein</fullName>
    </submittedName>
</protein>
<dbReference type="AlphaFoldDB" id="A0A1L6ZIZ5"/>
<reference evidence="2 3" key="1">
    <citation type="submission" date="2016-05" db="EMBL/GenBank/DDBJ databases">
        <title>Complete Genome and Methylome Analysis of Psychrotrophic Bacterial Isolates from Antarctic Lake Untersee.</title>
        <authorList>
            <person name="Fomenkov A."/>
            <person name="Akimov V.N."/>
            <person name="Vasilyeva L.V."/>
            <person name="Andersen D."/>
            <person name="Vincze T."/>
            <person name="Roberts R.J."/>
        </authorList>
    </citation>
    <scope>NUCLEOTIDE SEQUENCE [LARGE SCALE GENOMIC DNA]</scope>
    <source>
        <strain evidence="2 3">U14-5</strain>
    </source>
</reference>
<keyword evidence="1" id="KW-1133">Transmembrane helix</keyword>
<dbReference type="RefSeq" id="WP_075622585.1">
    <property type="nucleotide sequence ID" value="NZ_CP015607.1"/>
</dbReference>
<keyword evidence="1" id="KW-0472">Membrane</keyword>
<dbReference type="Proteomes" id="UP000185426">
    <property type="component" value="Chromosome"/>
</dbReference>
<evidence type="ECO:0000313" key="3">
    <source>
        <dbReference type="Proteomes" id="UP000185426"/>
    </source>
</evidence>
<gene>
    <name evidence="2" type="ORF">BSA145_11750</name>
</gene>
<feature type="transmembrane region" description="Helical" evidence="1">
    <location>
        <begin position="40"/>
        <end position="60"/>
    </location>
</feature>
<feature type="transmembrane region" description="Helical" evidence="1">
    <location>
        <begin position="110"/>
        <end position="133"/>
    </location>
</feature>
<feature type="transmembrane region" description="Helical" evidence="1">
    <location>
        <begin position="12"/>
        <end position="34"/>
    </location>
</feature>
<proteinExistence type="predicted"/>
<feature type="transmembrane region" description="Helical" evidence="1">
    <location>
        <begin position="83"/>
        <end position="104"/>
    </location>
</feature>
<sequence>MKTSIEKDLFVLSVRHALIACYFLVFPFVAQVLYTPSPLLMALIALFMIHNITESIIWFYKSRKIRKHQSGDLSKRGQLLSQFVQRVEQLIILGFVILLINEWIQGSADLSTLSFTLFLLIIVFLQHVQFYYVQLFFKSNSWFTYVPSLQKARPSYMARERKALKRS</sequence>